<dbReference type="Pfam" id="PF00512">
    <property type="entry name" value="HisKA"/>
    <property type="match status" value="1"/>
</dbReference>
<dbReference type="Gene3D" id="3.30.565.10">
    <property type="entry name" value="Histidine kinase-like ATPase, C-terminal domain"/>
    <property type="match status" value="1"/>
</dbReference>
<gene>
    <name evidence="12" type="ORF">HUF19_01560</name>
</gene>
<keyword evidence="6 12" id="KW-0418">Kinase</keyword>
<keyword evidence="5" id="KW-0547">Nucleotide-binding</keyword>
<evidence type="ECO:0000256" key="8">
    <source>
        <dbReference type="ARBA" id="ARBA00023012"/>
    </source>
</evidence>
<dbReference type="CDD" id="cd00075">
    <property type="entry name" value="HATPase"/>
    <property type="match status" value="1"/>
</dbReference>
<feature type="transmembrane region" description="Helical" evidence="10">
    <location>
        <begin position="6"/>
        <end position="27"/>
    </location>
</feature>
<dbReference type="SMART" id="SM00388">
    <property type="entry name" value="HisKA"/>
    <property type="match status" value="1"/>
</dbReference>
<dbReference type="PROSITE" id="PS50109">
    <property type="entry name" value="HIS_KIN"/>
    <property type="match status" value="1"/>
</dbReference>
<dbReference type="Pfam" id="PF02518">
    <property type="entry name" value="HATPase_c"/>
    <property type="match status" value="1"/>
</dbReference>
<evidence type="ECO:0000313" key="12">
    <source>
        <dbReference type="EMBL" id="UXD86211.1"/>
    </source>
</evidence>
<dbReference type="PRINTS" id="PR00344">
    <property type="entry name" value="BCTRLSENSOR"/>
</dbReference>
<evidence type="ECO:0000256" key="1">
    <source>
        <dbReference type="ARBA" id="ARBA00000085"/>
    </source>
</evidence>
<evidence type="ECO:0000256" key="2">
    <source>
        <dbReference type="ARBA" id="ARBA00012438"/>
    </source>
</evidence>
<feature type="coiled-coil region" evidence="9">
    <location>
        <begin position="206"/>
        <end position="237"/>
    </location>
</feature>
<organism evidence="12 13">
    <name type="scientific">Thalassolituus hydrocarboniclasticus</name>
    <dbReference type="NCBI Taxonomy" id="2742796"/>
    <lineage>
        <taxon>Bacteria</taxon>
        <taxon>Pseudomonadati</taxon>
        <taxon>Pseudomonadota</taxon>
        <taxon>Gammaproteobacteria</taxon>
        <taxon>Oceanospirillales</taxon>
        <taxon>Oceanospirillaceae</taxon>
        <taxon>Thalassolituus</taxon>
    </lineage>
</organism>
<dbReference type="CDD" id="cd00082">
    <property type="entry name" value="HisKA"/>
    <property type="match status" value="1"/>
</dbReference>
<feature type="transmembrane region" description="Helical" evidence="10">
    <location>
        <begin position="151"/>
        <end position="169"/>
    </location>
</feature>
<keyword evidence="3" id="KW-0597">Phosphoprotein</keyword>
<dbReference type="Gene3D" id="1.10.287.130">
    <property type="match status" value="1"/>
</dbReference>
<evidence type="ECO:0000256" key="6">
    <source>
        <dbReference type="ARBA" id="ARBA00022777"/>
    </source>
</evidence>
<dbReference type="InterPro" id="IPR036097">
    <property type="entry name" value="HisK_dim/P_sf"/>
</dbReference>
<dbReference type="InterPro" id="IPR003594">
    <property type="entry name" value="HATPase_dom"/>
</dbReference>
<dbReference type="InterPro" id="IPR036890">
    <property type="entry name" value="HATPase_C_sf"/>
</dbReference>
<evidence type="ECO:0000256" key="3">
    <source>
        <dbReference type="ARBA" id="ARBA00022553"/>
    </source>
</evidence>
<evidence type="ECO:0000256" key="10">
    <source>
        <dbReference type="SAM" id="Phobius"/>
    </source>
</evidence>
<keyword evidence="10" id="KW-1133">Transmembrane helix</keyword>
<proteinExistence type="predicted"/>
<dbReference type="EMBL" id="CP054475">
    <property type="protein sequence ID" value="UXD86211.1"/>
    <property type="molecule type" value="Genomic_DNA"/>
</dbReference>
<evidence type="ECO:0000256" key="5">
    <source>
        <dbReference type="ARBA" id="ARBA00022741"/>
    </source>
</evidence>
<evidence type="ECO:0000313" key="13">
    <source>
        <dbReference type="Proteomes" id="UP001065322"/>
    </source>
</evidence>
<keyword evidence="13" id="KW-1185">Reference proteome</keyword>
<accession>A0ABY6A530</accession>
<dbReference type="SUPFAM" id="SSF55874">
    <property type="entry name" value="ATPase domain of HSP90 chaperone/DNA topoisomerase II/histidine kinase"/>
    <property type="match status" value="1"/>
</dbReference>
<dbReference type="PANTHER" id="PTHR42878">
    <property type="entry name" value="TWO-COMPONENT HISTIDINE KINASE"/>
    <property type="match status" value="1"/>
</dbReference>
<keyword evidence="4" id="KW-0808">Transferase</keyword>
<dbReference type="EC" id="2.7.13.3" evidence="2"/>
<feature type="transmembrane region" description="Helical" evidence="10">
    <location>
        <begin position="116"/>
        <end position="139"/>
    </location>
</feature>
<feature type="transmembrane region" description="Helical" evidence="10">
    <location>
        <begin position="93"/>
        <end position="110"/>
    </location>
</feature>
<keyword evidence="8" id="KW-0902">Two-component regulatory system</keyword>
<evidence type="ECO:0000256" key="9">
    <source>
        <dbReference type="SAM" id="Coils"/>
    </source>
</evidence>
<keyword evidence="10" id="KW-0472">Membrane</keyword>
<evidence type="ECO:0000256" key="4">
    <source>
        <dbReference type="ARBA" id="ARBA00022679"/>
    </source>
</evidence>
<dbReference type="SMART" id="SM00387">
    <property type="entry name" value="HATPase_c"/>
    <property type="match status" value="1"/>
</dbReference>
<dbReference type="GO" id="GO:0016301">
    <property type="term" value="F:kinase activity"/>
    <property type="evidence" value="ECO:0007669"/>
    <property type="project" value="UniProtKB-KW"/>
</dbReference>
<protein>
    <recommendedName>
        <fullName evidence="2">histidine kinase</fullName>
        <ecNumber evidence="2">2.7.13.3</ecNumber>
    </recommendedName>
</protein>
<feature type="transmembrane region" description="Helical" evidence="10">
    <location>
        <begin position="62"/>
        <end position="81"/>
    </location>
</feature>
<dbReference type="Proteomes" id="UP001065322">
    <property type="component" value="Chromosome"/>
</dbReference>
<dbReference type="InterPro" id="IPR005467">
    <property type="entry name" value="His_kinase_dom"/>
</dbReference>
<evidence type="ECO:0000256" key="7">
    <source>
        <dbReference type="ARBA" id="ARBA00022840"/>
    </source>
</evidence>
<keyword evidence="10" id="KW-0812">Transmembrane</keyword>
<feature type="transmembrane region" description="Helical" evidence="10">
    <location>
        <begin position="189"/>
        <end position="209"/>
    </location>
</feature>
<dbReference type="RefSeq" id="WP_260998191.1">
    <property type="nucleotide sequence ID" value="NZ_CP054475.1"/>
</dbReference>
<sequence length="454" mass="50918">MLFDIRTLVAVMAITTFVSTVTLFLFWRLLPEERALRPAVFGAACQSLATILILLRGQIADVLSIFASNILLLLSYALLYQTMRIFCGKTTEWRLPAIIIIALAPVFLFFPGNEYLGMRVIASAIGIGSLCFLIALVLYRERQQQLPARRGVAIAFAGASVCSLIRIVVTLKYPPGDIHFLDKSDDSLIFIWGIILAFIYAFSIIMMTSERLRESLKQKLNDEQKAHQVAERALQEQRAFVTMLSHEFRTPLAIIRANTDAITLLSEQQNSDIDSSVERISRANLRLTTLVNGCLNNDRVQNLLTDSQETFCDVNLIGVLQEVADEYDVQLRADDGSPIIVPGDRDLLFILFSNLINNAIKHANERRNIEFSCCSDAHAVHIDVADDGPGIDAAYREKIFEKYFRINADKRTPGTGLGLYFVRVIAGQHHGQVRLIDGNPTRFRISLPLKENTQ</sequence>
<dbReference type="InterPro" id="IPR003661">
    <property type="entry name" value="HisK_dim/P_dom"/>
</dbReference>
<evidence type="ECO:0000259" key="11">
    <source>
        <dbReference type="PROSITE" id="PS50109"/>
    </source>
</evidence>
<dbReference type="PANTHER" id="PTHR42878:SF7">
    <property type="entry name" value="SENSOR HISTIDINE KINASE GLRK"/>
    <property type="match status" value="1"/>
</dbReference>
<dbReference type="SUPFAM" id="SSF47384">
    <property type="entry name" value="Homodimeric domain of signal transducing histidine kinase"/>
    <property type="match status" value="1"/>
</dbReference>
<keyword evidence="7" id="KW-0067">ATP-binding</keyword>
<feature type="domain" description="Histidine kinase" evidence="11">
    <location>
        <begin position="243"/>
        <end position="451"/>
    </location>
</feature>
<name>A0ABY6A530_9GAMM</name>
<dbReference type="InterPro" id="IPR050351">
    <property type="entry name" value="BphY/WalK/GraS-like"/>
</dbReference>
<keyword evidence="9" id="KW-0175">Coiled coil</keyword>
<dbReference type="InterPro" id="IPR004358">
    <property type="entry name" value="Sig_transdc_His_kin-like_C"/>
</dbReference>
<reference evidence="13" key="1">
    <citation type="submission" date="2020-06" db="EMBL/GenBank/DDBJ databases">
        <title>Thalassolituus marinus alknpb1M-1, a hydrocarbon-degrading bacterium isolated from the deep-sea overlying water using an in-situ strategy from the South China Sea basin.</title>
        <authorList>
            <person name="Dong C."/>
            <person name="Chen Y."/>
            <person name="Shao Z."/>
        </authorList>
    </citation>
    <scope>NUCLEOTIDE SEQUENCE [LARGE SCALE GENOMIC DNA]</scope>
    <source>
        <strain evidence="13">alknpb1M-1</strain>
    </source>
</reference>
<comment type="catalytic activity">
    <reaction evidence="1">
        <text>ATP + protein L-histidine = ADP + protein N-phospho-L-histidine.</text>
        <dbReference type="EC" id="2.7.13.3"/>
    </reaction>
</comment>